<sequence length="397" mass="40204">MVTIYSERALRRGHIAAATFFFTNGAVFANLVPRYPELKAELGLNATIYGVVLAMNPVGAIVAGVAAGVLIRRFGSAAVAVIGTLGLAFGVTAAAWAPNVWILACAFFIGGSLDAITDVAQNANALRVQAARGRSIINSMHALWSLGAVTGGAIAAGAIALDIPVKWHILASSLVLVGVAFWARSWSLPGSESESGSGSAEAATARPAGRATTAIVLTLTALVLIAIGGGLTEEVAFSWAALYLGDEVGAPAPLAAAGFIGLVGAQFIGRIVSDRLVDRFGERTVIICSGLFIAGGIGLAIGVPTVWGACLGFALAGFGCAPAIPLAMQQADRIPGLRAGTGLTIVTWLMRLAFLVAPPLVGAIADATSIRVGLAVSLTGGLLVLALAFVMPRKVAA</sequence>
<dbReference type="InterPro" id="IPR020846">
    <property type="entry name" value="MFS_dom"/>
</dbReference>
<dbReference type="GO" id="GO:0022857">
    <property type="term" value="F:transmembrane transporter activity"/>
    <property type="evidence" value="ECO:0007669"/>
    <property type="project" value="InterPro"/>
</dbReference>
<protein>
    <submittedName>
        <fullName evidence="7">MFS transporter</fullName>
    </submittedName>
</protein>
<evidence type="ECO:0000313" key="8">
    <source>
        <dbReference type="Proteomes" id="UP000253508"/>
    </source>
</evidence>
<feature type="transmembrane region" description="Helical" evidence="5">
    <location>
        <begin position="141"/>
        <end position="161"/>
    </location>
</feature>
<dbReference type="Pfam" id="PF07690">
    <property type="entry name" value="MFS_1"/>
    <property type="match status" value="1"/>
</dbReference>
<feature type="transmembrane region" description="Helical" evidence="5">
    <location>
        <begin position="284"/>
        <end position="300"/>
    </location>
</feature>
<evidence type="ECO:0000256" key="2">
    <source>
        <dbReference type="ARBA" id="ARBA00022692"/>
    </source>
</evidence>
<dbReference type="EMBL" id="QORO01000004">
    <property type="protein sequence ID" value="RCK58289.1"/>
    <property type="molecule type" value="Genomic_DNA"/>
</dbReference>
<feature type="transmembrane region" description="Helical" evidence="5">
    <location>
        <begin position="306"/>
        <end position="328"/>
    </location>
</feature>
<accession>A0A367XY11</accession>
<dbReference type="Gene3D" id="1.20.1250.20">
    <property type="entry name" value="MFS general substrate transporter like domains"/>
    <property type="match status" value="1"/>
</dbReference>
<feature type="transmembrane region" description="Helical" evidence="5">
    <location>
        <begin position="370"/>
        <end position="391"/>
    </location>
</feature>
<name>A0A367XY11_9MICO</name>
<dbReference type="OrthoDB" id="151222at2"/>
<dbReference type="PROSITE" id="PS50850">
    <property type="entry name" value="MFS"/>
    <property type="match status" value="1"/>
</dbReference>
<feature type="transmembrane region" description="Helical" evidence="5">
    <location>
        <begin position="214"/>
        <end position="232"/>
    </location>
</feature>
<keyword evidence="8" id="KW-1185">Reference proteome</keyword>
<dbReference type="InterPro" id="IPR036259">
    <property type="entry name" value="MFS_trans_sf"/>
</dbReference>
<proteinExistence type="predicted"/>
<feature type="transmembrane region" description="Helical" evidence="5">
    <location>
        <begin position="252"/>
        <end position="272"/>
    </location>
</feature>
<keyword evidence="2 5" id="KW-0812">Transmembrane</keyword>
<dbReference type="InterPro" id="IPR051788">
    <property type="entry name" value="MFS_Transporter"/>
</dbReference>
<feature type="transmembrane region" description="Helical" evidence="5">
    <location>
        <begin position="15"/>
        <end position="35"/>
    </location>
</feature>
<keyword evidence="3 5" id="KW-1133">Transmembrane helix</keyword>
<dbReference type="PANTHER" id="PTHR23514:SF13">
    <property type="entry name" value="INNER MEMBRANE PROTEIN YBJJ"/>
    <property type="match status" value="1"/>
</dbReference>
<feature type="transmembrane region" description="Helical" evidence="5">
    <location>
        <begin position="47"/>
        <end position="70"/>
    </location>
</feature>
<comment type="subcellular location">
    <subcellularLocation>
        <location evidence="1">Cell membrane</location>
        <topology evidence="1">Multi-pass membrane protein</topology>
    </subcellularLocation>
</comment>
<feature type="transmembrane region" description="Helical" evidence="5">
    <location>
        <begin position="101"/>
        <end position="120"/>
    </location>
</feature>
<dbReference type="GO" id="GO:0005886">
    <property type="term" value="C:plasma membrane"/>
    <property type="evidence" value="ECO:0007669"/>
    <property type="project" value="UniProtKB-SubCell"/>
</dbReference>
<organism evidence="7 8">
    <name type="scientific">Microbacterium sorbitolivorans</name>
    <dbReference type="NCBI Taxonomy" id="1867410"/>
    <lineage>
        <taxon>Bacteria</taxon>
        <taxon>Bacillati</taxon>
        <taxon>Actinomycetota</taxon>
        <taxon>Actinomycetes</taxon>
        <taxon>Micrococcales</taxon>
        <taxon>Microbacteriaceae</taxon>
        <taxon>Microbacterium</taxon>
    </lineage>
</organism>
<keyword evidence="4 5" id="KW-0472">Membrane</keyword>
<evidence type="ECO:0000256" key="1">
    <source>
        <dbReference type="ARBA" id="ARBA00004651"/>
    </source>
</evidence>
<feature type="domain" description="Major facilitator superfamily (MFS) profile" evidence="6">
    <location>
        <begin position="13"/>
        <end position="395"/>
    </location>
</feature>
<reference evidence="7 8" key="1">
    <citation type="submission" date="2018-07" db="EMBL/GenBank/DDBJ databases">
        <title>Microbacterium endoborsara sp. nov., a novel actinobacterium isolated from Borszczowia aralocaspica.</title>
        <authorList>
            <person name="An D."/>
        </authorList>
    </citation>
    <scope>NUCLEOTIDE SEQUENCE [LARGE SCALE GENOMIC DNA]</scope>
    <source>
        <strain evidence="7 8">C1.15228</strain>
    </source>
</reference>
<comment type="caution">
    <text evidence="7">The sequence shown here is derived from an EMBL/GenBank/DDBJ whole genome shotgun (WGS) entry which is preliminary data.</text>
</comment>
<evidence type="ECO:0000256" key="4">
    <source>
        <dbReference type="ARBA" id="ARBA00023136"/>
    </source>
</evidence>
<evidence type="ECO:0000256" key="5">
    <source>
        <dbReference type="SAM" id="Phobius"/>
    </source>
</evidence>
<dbReference type="Proteomes" id="UP000253508">
    <property type="component" value="Unassembled WGS sequence"/>
</dbReference>
<evidence type="ECO:0000313" key="7">
    <source>
        <dbReference type="EMBL" id="RCK58289.1"/>
    </source>
</evidence>
<gene>
    <name evidence="7" type="ORF">DTO57_11215</name>
</gene>
<feature type="transmembrane region" description="Helical" evidence="5">
    <location>
        <begin position="340"/>
        <end position="364"/>
    </location>
</feature>
<feature type="transmembrane region" description="Helical" evidence="5">
    <location>
        <begin position="167"/>
        <end position="183"/>
    </location>
</feature>
<evidence type="ECO:0000256" key="3">
    <source>
        <dbReference type="ARBA" id="ARBA00022989"/>
    </source>
</evidence>
<feature type="transmembrane region" description="Helical" evidence="5">
    <location>
        <begin position="77"/>
        <end position="95"/>
    </location>
</feature>
<dbReference type="SUPFAM" id="SSF103473">
    <property type="entry name" value="MFS general substrate transporter"/>
    <property type="match status" value="1"/>
</dbReference>
<dbReference type="AlphaFoldDB" id="A0A367XY11"/>
<evidence type="ECO:0000259" key="6">
    <source>
        <dbReference type="PROSITE" id="PS50850"/>
    </source>
</evidence>
<dbReference type="PANTHER" id="PTHR23514">
    <property type="entry name" value="BYPASS OF STOP CODON PROTEIN 6"/>
    <property type="match status" value="1"/>
</dbReference>
<dbReference type="InterPro" id="IPR011701">
    <property type="entry name" value="MFS"/>
</dbReference>
<dbReference type="CDD" id="cd17393">
    <property type="entry name" value="MFS_MosC_like"/>
    <property type="match status" value="1"/>
</dbReference>